<dbReference type="PANTHER" id="PTHR31286">
    <property type="entry name" value="GLYCINE-RICH CELL WALL STRUCTURAL PROTEIN 1.8-LIKE"/>
    <property type="match status" value="1"/>
</dbReference>
<feature type="domain" description="DUF4283" evidence="2">
    <location>
        <begin position="40"/>
        <end position="124"/>
    </location>
</feature>
<evidence type="ECO:0000259" key="2">
    <source>
        <dbReference type="Pfam" id="PF14111"/>
    </source>
</evidence>
<feature type="non-terminal residue" evidence="3">
    <location>
        <position position="534"/>
    </location>
</feature>
<reference evidence="3 4" key="1">
    <citation type="submission" date="2021-05" db="EMBL/GenBank/DDBJ databases">
        <title>Genome Assembly of Synthetic Allotetraploid Brassica napus Reveals Homoeologous Exchanges between Subgenomes.</title>
        <authorList>
            <person name="Davis J.T."/>
        </authorList>
    </citation>
    <scope>NUCLEOTIDE SEQUENCE [LARGE SCALE GENOMIC DNA]</scope>
    <source>
        <strain evidence="4">cv. Da-Ae</strain>
        <tissue evidence="3">Seedling</tissue>
    </source>
</reference>
<evidence type="ECO:0000256" key="1">
    <source>
        <dbReference type="SAM" id="MobiDB-lite"/>
    </source>
</evidence>
<protein>
    <recommendedName>
        <fullName evidence="2">DUF4283 domain-containing protein</fullName>
    </recommendedName>
</protein>
<gene>
    <name evidence="3" type="ORF">HID58_044757</name>
</gene>
<feature type="region of interest" description="Disordered" evidence="1">
    <location>
        <begin position="310"/>
        <end position="341"/>
    </location>
</feature>
<dbReference type="EMBL" id="JAGKQM010000011">
    <property type="protein sequence ID" value="KAH0905254.1"/>
    <property type="molecule type" value="Genomic_DNA"/>
</dbReference>
<feature type="non-terminal residue" evidence="3">
    <location>
        <position position="1"/>
    </location>
</feature>
<dbReference type="Pfam" id="PF14111">
    <property type="entry name" value="DUF4283"/>
    <property type="match status" value="1"/>
</dbReference>
<sequence length="534" mass="59406">VVTAWAKKKSKASETEAAITVVDGVANMEIPEEIFDEAELLWKCFVVGHFIGDAPHIGSIHATVNRIWSSSKAGSKIDVQFIEKNTVLFRIEDSQMRARVLQRKHWHIKDIPLVVNVWSPESAMNPPDLSAMPLWVDLKGVPNNLYSHKGLRCLAKAVGKFVRLHPSTEKCVRLDVARVLVEVDLQQPMVERIAFNDSKGEKREVEVNFPWVPPRCSICCRWGHKGKDCNSKEVMIMKKQTEVKEADVYANEPEPKSPRAIGHEIEDLILDLEALKPGSGAGKPLCVIEPTTKALCSAEAGKWETNYGKKHGAGANGAQNTKSGVEQEEKEGGGIIISPSRFSPLQGIEEDGEDEEYFEVTGKEMEEREIYESMNDGKKGQRVSASNRGKRAATVSFSRQMMGKSLPLSRFHGKLKLLKQPLRDLNRTHYGDLPARTKQAYEEMYIKHEAVTYYQTFLQSQDATTEEITVTELKDILTYRCSSAEAAVLIAPSSIYASGNDVSSLVATAEALHIRVGSLPIRYLGMPLTTKTLT</sequence>
<accession>A0ABQ8BKB3</accession>
<dbReference type="InterPro" id="IPR040256">
    <property type="entry name" value="At4g02000-like"/>
</dbReference>
<keyword evidence="4" id="KW-1185">Reference proteome</keyword>
<name>A0ABQ8BKB3_BRANA</name>
<dbReference type="InterPro" id="IPR025558">
    <property type="entry name" value="DUF4283"/>
</dbReference>
<dbReference type="PANTHER" id="PTHR31286:SF148">
    <property type="entry name" value="DUF4283 DOMAIN-CONTAINING PROTEIN"/>
    <property type="match status" value="1"/>
</dbReference>
<organism evidence="3 4">
    <name type="scientific">Brassica napus</name>
    <name type="common">Rape</name>
    <dbReference type="NCBI Taxonomy" id="3708"/>
    <lineage>
        <taxon>Eukaryota</taxon>
        <taxon>Viridiplantae</taxon>
        <taxon>Streptophyta</taxon>
        <taxon>Embryophyta</taxon>
        <taxon>Tracheophyta</taxon>
        <taxon>Spermatophyta</taxon>
        <taxon>Magnoliopsida</taxon>
        <taxon>eudicotyledons</taxon>
        <taxon>Gunneridae</taxon>
        <taxon>Pentapetalae</taxon>
        <taxon>rosids</taxon>
        <taxon>malvids</taxon>
        <taxon>Brassicales</taxon>
        <taxon>Brassicaceae</taxon>
        <taxon>Brassiceae</taxon>
        <taxon>Brassica</taxon>
    </lineage>
</organism>
<dbReference type="Proteomes" id="UP000824890">
    <property type="component" value="Unassembled WGS sequence"/>
</dbReference>
<comment type="caution">
    <text evidence="3">The sequence shown here is derived from an EMBL/GenBank/DDBJ whole genome shotgun (WGS) entry which is preliminary data.</text>
</comment>
<proteinExistence type="predicted"/>
<evidence type="ECO:0000313" key="3">
    <source>
        <dbReference type="EMBL" id="KAH0905254.1"/>
    </source>
</evidence>
<evidence type="ECO:0000313" key="4">
    <source>
        <dbReference type="Proteomes" id="UP000824890"/>
    </source>
</evidence>